<dbReference type="EMBL" id="OX459123">
    <property type="protein sequence ID" value="CAI9109861.1"/>
    <property type="molecule type" value="Genomic_DNA"/>
</dbReference>
<evidence type="ECO:0000256" key="13">
    <source>
        <dbReference type="SAM" id="Phobius"/>
    </source>
</evidence>
<keyword evidence="2" id="KW-0723">Serine/threonine-protein kinase</keyword>
<evidence type="ECO:0000256" key="11">
    <source>
        <dbReference type="ARBA" id="ARBA00023180"/>
    </source>
</evidence>
<dbReference type="InterPro" id="IPR045272">
    <property type="entry name" value="ANXUR1/2-like"/>
</dbReference>
<evidence type="ECO:0000313" key="16">
    <source>
        <dbReference type="EMBL" id="CAI9109861.1"/>
    </source>
</evidence>
<keyword evidence="7" id="KW-0418">Kinase</keyword>
<evidence type="ECO:0000256" key="10">
    <source>
        <dbReference type="ARBA" id="ARBA00023136"/>
    </source>
</evidence>
<sequence>MISFLLCLSIFLYPQIINAASANPPYIPTEHILLNCGSSSNLTDADGQRWDGDVPDINKANISFPATAAEQNPSIGEVPYITARIFRSEFSYSFPVSPGQKILRLYFYPATYSGDLIKNQSFFSVSANQYSLLSNFSAYLSAQKWATLVKEFIINVGQIQLLSVNFSPSANSYAFINGIEVVQIQSLKLNDNTTAFETLYRLNVGGPAVLAVNDTGMFRQWFQDDEFIFGGNPGNTLSNGTISLHYTSQIPDDSAPSLVYTTARATGFTSDLTWKFQVDSGFNYLLRLHFCEFMPSFINSTNQRVFKIIINNQTAEPVADIIRWTGGTGIPVFRDYAIFVPNSSHSSQSKKDLFLALRPDFYDSPFYFDAILNGLEVFKLNRTAGNLAGPNPEPPESLGPNTKPLERKKSTRRIGMIVAVVGVVGGGVVFLALCFFLLVYRRRKKEFERKSASTHSRSTKIKKRKLEEAEMQLRAEYIHQLTSSDEVQNQTSEEVKKKEFHFLIRRTISEIAITRGHFNDLNDEDLKQCIQLQLTMISFLLCLSFSLHPQLISAANQPYTPTDHILLNCGSPSKLTTDGQSWDGDVGTKFSPDINKPNISFPATAAEQDPSITSQVPYMTARIFNSQFSYSFPVSPGQKILRLYFYPATYSGNLLKNQSFFSVTANQYSLLSNFSAYLSAQKSASLVKEFIINVGQIQLLNVTFAPAANSYAFVNGIEVVSIPDNFYMGSHDINNNPLKLVIAQTTLYDFDQNRTAFETVYRLNIGGQAISAVDDTGMFRQWFQDGDFIFGGNTGNPLSNATISLQYTSQTPNYTAPSLVYTTARAMGSMSTRYDLTWIFPVDSGFYYLLRLHFCEFMPYLFNATGQRVFTIVINNRTAEQSADVIWWAGGTGIPVFRDYAVFVPNASNSQSKQDLFLALHPDFEANPSYLDAILNGLEIFKLNSTAGNLAGPNPEPSGTLKPNTKPPEEKKRKGNNGIILGVFGGVVGAGVIVFFLALFVTTNSRPTKTAASEQHCLAEWARRCYTKGIVHQIVDPNLKVQIAPECLWSYSELAFNCLKDQGVDRPAMSDVVGSLEFALQLQEAADKDGQHCRPILIPLNLDGREGNITTSDDDTEAALTSGELYLAAAWNKLNNQSSTPTESFSTTSSSDNLKPGSVFSLSS</sequence>
<feature type="region of interest" description="Disordered" evidence="12">
    <location>
        <begin position="1138"/>
        <end position="1164"/>
    </location>
</feature>
<evidence type="ECO:0000256" key="1">
    <source>
        <dbReference type="ARBA" id="ARBA00004479"/>
    </source>
</evidence>
<evidence type="ECO:0000256" key="8">
    <source>
        <dbReference type="ARBA" id="ARBA00022840"/>
    </source>
</evidence>
<evidence type="ECO:0000256" key="4">
    <source>
        <dbReference type="ARBA" id="ARBA00022692"/>
    </source>
</evidence>
<proteinExistence type="predicted"/>
<dbReference type="GO" id="GO:0016020">
    <property type="term" value="C:membrane"/>
    <property type="evidence" value="ECO:0007669"/>
    <property type="project" value="UniProtKB-SubCell"/>
</dbReference>
<protein>
    <submittedName>
        <fullName evidence="16">OLC1v1009781C1</fullName>
    </submittedName>
</protein>
<evidence type="ECO:0000256" key="3">
    <source>
        <dbReference type="ARBA" id="ARBA00022679"/>
    </source>
</evidence>
<feature type="region of interest" description="Disordered" evidence="12">
    <location>
        <begin position="950"/>
        <end position="973"/>
    </location>
</feature>
<keyword evidence="8" id="KW-0067">ATP-binding</keyword>
<comment type="subcellular location">
    <subcellularLocation>
        <location evidence="1">Membrane</location>
        <topology evidence="1">Single-pass type I membrane protein</topology>
    </subcellularLocation>
</comment>
<feature type="domain" description="Malectin-like" evidence="15">
    <location>
        <begin position="567"/>
        <end position="942"/>
    </location>
</feature>
<evidence type="ECO:0000256" key="12">
    <source>
        <dbReference type="SAM" id="MobiDB-lite"/>
    </source>
</evidence>
<feature type="transmembrane region" description="Helical" evidence="13">
    <location>
        <begin position="414"/>
        <end position="440"/>
    </location>
</feature>
<feature type="domain" description="Malectin-like" evidence="15">
    <location>
        <begin position="34"/>
        <end position="379"/>
    </location>
</feature>
<name>A0AAV1DS62_OLDCO</name>
<evidence type="ECO:0000256" key="9">
    <source>
        <dbReference type="ARBA" id="ARBA00022989"/>
    </source>
</evidence>
<keyword evidence="10 13" id="KW-0472">Membrane</keyword>
<dbReference type="GO" id="GO:0004714">
    <property type="term" value="F:transmembrane receptor protein tyrosine kinase activity"/>
    <property type="evidence" value="ECO:0007669"/>
    <property type="project" value="InterPro"/>
</dbReference>
<feature type="transmembrane region" description="Helical" evidence="13">
    <location>
        <begin position="979"/>
        <end position="1001"/>
    </location>
</feature>
<gene>
    <name evidence="16" type="ORF">OLC1_LOCUS17654</name>
</gene>
<dbReference type="AlphaFoldDB" id="A0AAV1DS62"/>
<feature type="signal peptide" evidence="14">
    <location>
        <begin position="1"/>
        <end position="22"/>
    </location>
</feature>
<dbReference type="Pfam" id="PF12819">
    <property type="entry name" value="Malectin_like"/>
    <property type="match status" value="2"/>
</dbReference>
<evidence type="ECO:0000313" key="17">
    <source>
        <dbReference type="Proteomes" id="UP001161247"/>
    </source>
</evidence>
<keyword evidence="17" id="KW-1185">Reference proteome</keyword>
<keyword evidence="4 13" id="KW-0812">Transmembrane</keyword>
<accession>A0AAV1DS62</accession>
<evidence type="ECO:0000256" key="6">
    <source>
        <dbReference type="ARBA" id="ARBA00022741"/>
    </source>
</evidence>
<evidence type="ECO:0000256" key="7">
    <source>
        <dbReference type="ARBA" id="ARBA00022777"/>
    </source>
</evidence>
<evidence type="ECO:0000256" key="5">
    <source>
        <dbReference type="ARBA" id="ARBA00022729"/>
    </source>
</evidence>
<keyword evidence="5 14" id="KW-0732">Signal</keyword>
<dbReference type="Gene3D" id="1.10.510.10">
    <property type="entry name" value="Transferase(Phosphotransferase) domain 1"/>
    <property type="match status" value="1"/>
</dbReference>
<dbReference type="GO" id="GO:0004674">
    <property type="term" value="F:protein serine/threonine kinase activity"/>
    <property type="evidence" value="ECO:0007669"/>
    <property type="project" value="UniProtKB-KW"/>
</dbReference>
<feature type="region of interest" description="Disordered" evidence="12">
    <location>
        <begin position="386"/>
        <end position="406"/>
    </location>
</feature>
<dbReference type="InterPro" id="IPR024788">
    <property type="entry name" value="Malectin-like_Carb-bd_dom"/>
</dbReference>
<evidence type="ECO:0000259" key="15">
    <source>
        <dbReference type="Pfam" id="PF12819"/>
    </source>
</evidence>
<keyword evidence="11" id="KW-0325">Glycoprotein</keyword>
<dbReference type="Gene3D" id="2.60.120.430">
    <property type="entry name" value="Galactose-binding lectin"/>
    <property type="match status" value="4"/>
</dbReference>
<keyword evidence="9 13" id="KW-1133">Transmembrane helix</keyword>
<feature type="chain" id="PRO_5043438107" evidence="14">
    <location>
        <begin position="23"/>
        <end position="1164"/>
    </location>
</feature>
<dbReference type="Proteomes" id="UP001161247">
    <property type="component" value="Chromosome 6"/>
</dbReference>
<dbReference type="FunFam" id="2.60.120.430:FF:000003">
    <property type="entry name" value="FERONIA receptor-like kinase"/>
    <property type="match status" value="2"/>
</dbReference>
<dbReference type="PANTHER" id="PTHR34590:SF5">
    <property type="entry name" value="OS04G0586500 PROTEIN"/>
    <property type="match status" value="1"/>
</dbReference>
<dbReference type="GO" id="GO:0005524">
    <property type="term" value="F:ATP binding"/>
    <property type="evidence" value="ECO:0007669"/>
    <property type="project" value="UniProtKB-KW"/>
</dbReference>
<keyword evidence="3" id="KW-0808">Transferase</keyword>
<dbReference type="PANTHER" id="PTHR34590">
    <property type="entry name" value="OS03G0124300 PROTEIN-RELATED"/>
    <property type="match status" value="1"/>
</dbReference>
<reference evidence="16" key="1">
    <citation type="submission" date="2023-03" db="EMBL/GenBank/DDBJ databases">
        <authorList>
            <person name="Julca I."/>
        </authorList>
    </citation>
    <scope>NUCLEOTIDE SEQUENCE</scope>
</reference>
<evidence type="ECO:0000256" key="2">
    <source>
        <dbReference type="ARBA" id="ARBA00022527"/>
    </source>
</evidence>
<evidence type="ECO:0000256" key="14">
    <source>
        <dbReference type="SAM" id="SignalP"/>
    </source>
</evidence>
<feature type="compositionally biased region" description="Low complexity" evidence="12">
    <location>
        <begin position="1138"/>
        <end position="1151"/>
    </location>
</feature>
<keyword evidence="6" id="KW-0547">Nucleotide-binding</keyword>
<organism evidence="16 17">
    <name type="scientific">Oldenlandia corymbosa var. corymbosa</name>
    <dbReference type="NCBI Taxonomy" id="529605"/>
    <lineage>
        <taxon>Eukaryota</taxon>
        <taxon>Viridiplantae</taxon>
        <taxon>Streptophyta</taxon>
        <taxon>Embryophyta</taxon>
        <taxon>Tracheophyta</taxon>
        <taxon>Spermatophyta</taxon>
        <taxon>Magnoliopsida</taxon>
        <taxon>eudicotyledons</taxon>
        <taxon>Gunneridae</taxon>
        <taxon>Pentapetalae</taxon>
        <taxon>asterids</taxon>
        <taxon>lamiids</taxon>
        <taxon>Gentianales</taxon>
        <taxon>Rubiaceae</taxon>
        <taxon>Rubioideae</taxon>
        <taxon>Spermacoceae</taxon>
        <taxon>Hedyotis-Oldenlandia complex</taxon>
        <taxon>Oldenlandia</taxon>
    </lineage>
</organism>
<dbReference type="FunFam" id="2.60.120.430:FF:000007">
    <property type="entry name" value="FERONIA receptor-like kinase"/>
    <property type="match status" value="2"/>
</dbReference>